<keyword evidence="2" id="KW-0378">Hydrolase</keyword>
<feature type="compositionally biased region" description="Polar residues" evidence="5">
    <location>
        <begin position="36"/>
        <end position="49"/>
    </location>
</feature>
<dbReference type="Pfam" id="PF01582">
    <property type="entry name" value="TIR"/>
    <property type="match status" value="1"/>
</dbReference>
<feature type="domain" description="TIR" evidence="7">
    <location>
        <begin position="63"/>
        <end position="213"/>
    </location>
</feature>
<dbReference type="PANTHER" id="PTHR32009:SF39">
    <property type="entry name" value="TIR DOMAIN-CONTAINING PROTEIN"/>
    <property type="match status" value="1"/>
</dbReference>
<comment type="catalytic activity">
    <reaction evidence="4">
        <text>NAD(+) + H2O = ADP-D-ribose + nicotinamide + H(+)</text>
        <dbReference type="Rhea" id="RHEA:16301"/>
        <dbReference type="ChEBI" id="CHEBI:15377"/>
        <dbReference type="ChEBI" id="CHEBI:15378"/>
        <dbReference type="ChEBI" id="CHEBI:17154"/>
        <dbReference type="ChEBI" id="CHEBI:57540"/>
        <dbReference type="ChEBI" id="CHEBI:57967"/>
        <dbReference type="EC" id="3.2.2.6"/>
    </reaction>
    <physiologicalReaction direction="left-to-right" evidence="4">
        <dbReference type="Rhea" id="RHEA:16302"/>
    </physiologicalReaction>
</comment>
<protein>
    <recommendedName>
        <fullName evidence="1">ADP-ribosyl cyclase/cyclic ADP-ribose hydrolase</fullName>
        <ecNumber evidence="1">3.2.2.6</ecNumber>
    </recommendedName>
</protein>
<accession>A0AAV0KC35</accession>
<dbReference type="EC" id="3.2.2.6" evidence="1"/>
<gene>
    <name evidence="8" type="ORF">LITE_LOCUS17618</name>
</gene>
<feature type="region of interest" description="Disordered" evidence="5">
    <location>
        <begin position="30"/>
        <end position="59"/>
    </location>
</feature>
<evidence type="ECO:0000313" key="9">
    <source>
        <dbReference type="Proteomes" id="UP001154282"/>
    </source>
</evidence>
<dbReference type="PANTHER" id="PTHR32009">
    <property type="entry name" value="TMV RESISTANCE PROTEIN N-LIKE"/>
    <property type="match status" value="1"/>
</dbReference>
<name>A0AAV0KC35_9ROSI</name>
<evidence type="ECO:0000259" key="7">
    <source>
        <dbReference type="PROSITE" id="PS50104"/>
    </source>
</evidence>
<dbReference type="AlphaFoldDB" id="A0AAV0KC35"/>
<dbReference type="Gene3D" id="3.40.50.10140">
    <property type="entry name" value="Toll/interleukin-1 receptor homology (TIR) domain"/>
    <property type="match status" value="1"/>
</dbReference>
<evidence type="ECO:0000256" key="6">
    <source>
        <dbReference type="SAM" id="SignalP"/>
    </source>
</evidence>
<evidence type="ECO:0000313" key="8">
    <source>
        <dbReference type="EMBL" id="CAI0418349.1"/>
    </source>
</evidence>
<dbReference type="InterPro" id="IPR035897">
    <property type="entry name" value="Toll_tir_struct_dom_sf"/>
</dbReference>
<dbReference type="FunFam" id="3.40.50.10140:FF:000007">
    <property type="entry name" value="Disease resistance protein (TIR-NBS-LRR class)"/>
    <property type="match status" value="1"/>
</dbReference>
<evidence type="ECO:0000256" key="1">
    <source>
        <dbReference type="ARBA" id="ARBA00011982"/>
    </source>
</evidence>
<feature type="signal peptide" evidence="6">
    <location>
        <begin position="1"/>
        <end position="24"/>
    </location>
</feature>
<proteinExistence type="predicted"/>
<dbReference type="PROSITE" id="PS50104">
    <property type="entry name" value="TIR"/>
    <property type="match status" value="1"/>
</dbReference>
<keyword evidence="3" id="KW-0520">NAD</keyword>
<evidence type="ECO:0000256" key="3">
    <source>
        <dbReference type="ARBA" id="ARBA00023027"/>
    </source>
</evidence>
<reference evidence="8" key="1">
    <citation type="submission" date="2022-08" db="EMBL/GenBank/DDBJ databases">
        <authorList>
            <person name="Gutierrez-Valencia J."/>
        </authorList>
    </citation>
    <scope>NUCLEOTIDE SEQUENCE</scope>
</reference>
<keyword evidence="9" id="KW-1185">Reference proteome</keyword>
<dbReference type="EMBL" id="CAMGYJ010000005">
    <property type="protein sequence ID" value="CAI0418349.1"/>
    <property type="molecule type" value="Genomic_DNA"/>
</dbReference>
<keyword evidence="6" id="KW-0732">Signal</keyword>
<dbReference type="SMART" id="SM00255">
    <property type="entry name" value="TIR"/>
    <property type="match status" value="1"/>
</dbReference>
<organism evidence="8 9">
    <name type="scientific">Linum tenue</name>
    <dbReference type="NCBI Taxonomy" id="586396"/>
    <lineage>
        <taxon>Eukaryota</taxon>
        <taxon>Viridiplantae</taxon>
        <taxon>Streptophyta</taxon>
        <taxon>Embryophyta</taxon>
        <taxon>Tracheophyta</taxon>
        <taxon>Spermatophyta</taxon>
        <taxon>Magnoliopsida</taxon>
        <taxon>eudicotyledons</taxon>
        <taxon>Gunneridae</taxon>
        <taxon>Pentapetalae</taxon>
        <taxon>rosids</taxon>
        <taxon>fabids</taxon>
        <taxon>Malpighiales</taxon>
        <taxon>Linaceae</taxon>
        <taxon>Linum</taxon>
    </lineage>
</organism>
<dbReference type="Proteomes" id="UP001154282">
    <property type="component" value="Unassembled WGS sequence"/>
</dbReference>
<evidence type="ECO:0000256" key="5">
    <source>
        <dbReference type="SAM" id="MobiDB-lite"/>
    </source>
</evidence>
<dbReference type="SUPFAM" id="SSF52200">
    <property type="entry name" value="Toll/Interleukin receptor TIR domain"/>
    <property type="match status" value="1"/>
</dbReference>
<evidence type="ECO:0000256" key="2">
    <source>
        <dbReference type="ARBA" id="ARBA00022801"/>
    </source>
</evidence>
<feature type="chain" id="PRO_5043841175" description="ADP-ribosyl cyclase/cyclic ADP-ribose hydrolase" evidence="6">
    <location>
        <begin position="25"/>
        <end position="213"/>
    </location>
</feature>
<dbReference type="GO" id="GO:0007165">
    <property type="term" value="P:signal transduction"/>
    <property type="evidence" value="ECO:0007669"/>
    <property type="project" value="InterPro"/>
</dbReference>
<dbReference type="InterPro" id="IPR000157">
    <property type="entry name" value="TIR_dom"/>
</dbReference>
<sequence length="213" mass="25058">MHFIRGLVTWLLQPILLLYKLLFGRRRSSCNNSSCHQSDATITSTSPLDQSEHHPDSLPLPTGEYEVFLSFRGLDTRHQLTDILYRFLIHLKIRTFRDDDELRKGEGIWSNLIKAIGQSKVYIPILSESYAHSKWCLKELAEIVEHHKRKKGHIILPIFYMVDPRDVRHQTEPYQSAFQQHEKDFDVKTLQIWRDALNEVGTLKGWHVRTKDE</sequence>
<evidence type="ECO:0000256" key="4">
    <source>
        <dbReference type="ARBA" id="ARBA00047304"/>
    </source>
</evidence>
<dbReference type="GO" id="GO:0061809">
    <property type="term" value="F:NAD+ nucleosidase activity, cyclic ADP-ribose generating"/>
    <property type="evidence" value="ECO:0007669"/>
    <property type="project" value="UniProtKB-EC"/>
</dbReference>
<comment type="caution">
    <text evidence="8">The sequence shown here is derived from an EMBL/GenBank/DDBJ whole genome shotgun (WGS) entry which is preliminary data.</text>
</comment>